<evidence type="ECO:0000256" key="5">
    <source>
        <dbReference type="ARBA" id="ARBA00022840"/>
    </source>
</evidence>
<dbReference type="PROSITE" id="PS50127">
    <property type="entry name" value="UBC_2"/>
    <property type="match status" value="1"/>
</dbReference>
<evidence type="ECO:0000256" key="3">
    <source>
        <dbReference type="ARBA" id="ARBA00022741"/>
    </source>
</evidence>
<evidence type="ECO:0000256" key="4">
    <source>
        <dbReference type="ARBA" id="ARBA00022786"/>
    </source>
</evidence>
<evidence type="ECO:0000256" key="1">
    <source>
        <dbReference type="ARBA" id="ARBA00012486"/>
    </source>
</evidence>
<dbReference type="SUPFAM" id="SSF54495">
    <property type="entry name" value="UBC-like"/>
    <property type="match status" value="1"/>
</dbReference>
<keyword evidence="3 7" id="KW-0547">Nucleotide-binding</keyword>
<feature type="compositionally biased region" description="Low complexity" evidence="8">
    <location>
        <begin position="15"/>
        <end position="26"/>
    </location>
</feature>
<feature type="active site" description="Glycyl thioester intermediate" evidence="6">
    <location>
        <position position="155"/>
    </location>
</feature>
<dbReference type="EMBL" id="CAKKLH010000178">
    <property type="protein sequence ID" value="CAH0105222.1"/>
    <property type="molecule type" value="Genomic_DNA"/>
</dbReference>
<evidence type="ECO:0000313" key="10">
    <source>
        <dbReference type="EMBL" id="CAH0105222.1"/>
    </source>
</evidence>
<comment type="similarity">
    <text evidence="7">Belongs to the ubiquitin-conjugating enzyme family.</text>
</comment>
<feature type="compositionally biased region" description="Low complexity" evidence="8">
    <location>
        <begin position="41"/>
        <end position="52"/>
    </location>
</feature>
<dbReference type="InterPro" id="IPR016135">
    <property type="entry name" value="UBQ-conjugating_enzyme/RWD"/>
</dbReference>
<dbReference type="CDD" id="cd23793">
    <property type="entry name" value="UBCc_UBE2E"/>
    <property type="match status" value="1"/>
</dbReference>
<feature type="domain" description="UBC core" evidence="9">
    <location>
        <begin position="71"/>
        <end position="217"/>
    </location>
</feature>
<dbReference type="Gene3D" id="3.10.110.10">
    <property type="entry name" value="Ubiquitin Conjugating Enzyme"/>
    <property type="match status" value="1"/>
</dbReference>
<protein>
    <recommendedName>
        <fullName evidence="1">E2 ubiquitin-conjugating enzyme</fullName>
        <ecNumber evidence="1">2.3.2.23</ecNumber>
    </recommendedName>
</protein>
<reference evidence="10" key="1">
    <citation type="submission" date="2021-11" db="EMBL/GenBank/DDBJ databases">
        <authorList>
            <person name="Schell T."/>
        </authorList>
    </citation>
    <scope>NUCLEOTIDE SEQUENCE</scope>
    <source>
        <strain evidence="10">M5</strain>
    </source>
</reference>
<sequence length="217" mass="23441">MSTSGAGPSSSNRVQHQQGSNSSSGQTEANGNTTPSPPPQSSTNTTAAATPPVKEAKEAKPNPKMSKALSTSAKRIQKELAEITLDPPPNCSAGPKGDNLYEWVSTILGPPGSVYEGGVFFLDIHFSPEYPFKPPKVTFRTRIYHCNINSQGVICLDILKDNWSPALTISKVLLSICSLLTDCNPADPLVGSIATQYLQNREEHDRVARLWTKRYAT</sequence>
<keyword evidence="11" id="KW-1185">Reference proteome</keyword>
<evidence type="ECO:0000313" key="11">
    <source>
        <dbReference type="Proteomes" id="UP000789390"/>
    </source>
</evidence>
<keyword evidence="2" id="KW-0808">Transferase</keyword>
<dbReference type="FunFam" id="3.10.110.10:FF:000003">
    <property type="entry name" value="Ubiquitin-conjugating enzyme E2 E3"/>
    <property type="match status" value="1"/>
</dbReference>
<proteinExistence type="inferred from homology"/>
<dbReference type="InterPro" id="IPR000608">
    <property type="entry name" value="UBC"/>
</dbReference>
<dbReference type="GO" id="GO:0061631">
    <property type="term" value="F:ubiquitin conjugating enzyme activity"/>
    <property type="evidence" value="ECO:0007669"/>
    <property type="project" value="UniProtKB-EC"/>
</dbReference>
<dbReference type="PANTHER" id="PTHR24068">
    <property type="entry name" value="UBIQUITIN-CONJUGATING ENZYME E2"/>
    <property type="match status" value="1"/>
</dbReference>
<organism evidence="10 11">
    <name type="scientific">Daphnia galeata</name>
    <dbReference type="NCBI Taxonomy" id="27404"/>
    <lineage>
        <taxon>Eukaryota</taxon>
        <taxon>Metazoa</taxon>
        <taxon>Ecdysozoa</taxon>
        <taxon>Arthropoda</taxon>
        <taxon>Crustacea</taxon>
        <taxon>Branchiopoda</taxon>
        <taxon>Diplostraca</taxon>
        <taxon>Cladocera</taxon>
        <taxon>Anomopoda</taxon>
        <taxon>Daphniidae</taxon>
        <taxon>Daphnia</taxon>
    </lineage>
</organism>
<dbReference type="InterPro" id="IPR023313">
    <property type="entry name" value="UBQ-conjugating_AS"/>
</dbReference>
<feature type="compositionally biased region" description="Polar residues" evidence="8">
    <location>
        <begin position="1"/>
        <end position="14"/>
    </location>
</feature>
<dbReference type="Pfam" id="PF00179">
    <property type="entry name" value="UQ_con"/>
    <property type="match status" value="1"/>
</dbReference>
<evidence type="ECO:0000256" key="2">
    <source>
        <dbReference type="ARBA" id="ARBA00022679"/>
    </source>
</evidence>
<evidence type="ECO:0000256" key="7">
    <source>
        <dbReference type="RuleBase" id="RU362109"/>
    </source>
</evidence>
<dbReference type="AlphaFoldDB" id="A0A8J2RQ43"/>
<dbReference type="SMART" id="SM00212">
    <property type="entry name" value="UBCc"/>
    <property type="match status" value="1"/>
</dbReference>
<accession>A0A8J2RQ43</accession>
<dbReference type="EC" id="2.3.2.23" evidence="1"/>
<comment type="caution">
    <text evidence="10">The sequence shown here is derived from an EMBL/GenBank/DDBJ whole genome shotgun (WGS) entry which is preliminary data.</text>
</comment>
<evidence type="ECO:0000259" key="9">
    <source>
        <dbReference type="PROSITE" id="PS50127"/>
    </source>
</evidence>
<evidence type="ECO:0000256" key="8">
    <source>
        <dbReference type="SAM" id="MobiDB-lite"/>
    </source>
</evidence>
<dbReference type="GO" id="GO:0005524">
    <property type="term" value="F:ATP binding"/>
    <property type="evidence" value="ECO:0007669"/>
    <property type="project" value="UniProtKB-UniRule"/>
</dbReference>
<keyword evidence="5 7" id="KW-0067">ATP-binding</keyword>
<dbReference type="PROSITE" id="PS00183">
    <property type="entry name" value="UBC_1"/>
    <property type="match status" value="1"/>
</dbReference>
<dbReference type="Proteomes" id="UP000789390">
    <property type="component" value="Unassembled WGS sequence"/>
</dbReference>
<evidence type="ECO:0000256" key="6">
    <source>
        <dbReference type="PROSITE-ProRule" id="PRU10133"/>
    </source>
</evidence>
<name>A0A8J2RQ43_9CRUS</name>
<feature type="region of interest" description="Disordered" evidence="8">
    <location>
        <begin position="1"/>
        <end position="73"/>
    </location>
</feature>
<keyword evidence="4 7" id="KW-0833">Ubl conjugation pathway</keyword>
<dbReference type="OrthoDB" id="7851174at2759"/>
<gene>
    <name evidence="10" type="ORF">DGAL_LOCUS8239</name>
</gene>